<organism evidence="3 4">
    <name type="scientific">Polyangium mundeleinium</name>
    <dbReference type="NCBI Taxonomy" id="2995306"/>
    <lineage>
        <taxon>Bacteria</taxon>
        <taxon>Pseudomonadati</taxon>
        <taxon>Myxococcota</taxon>
        <taxon>Polyangia</taxon>
        <taxon>Polyangiales</taxon>
        <taxon>Polyangiaceae</taxon>
        <taxon>Polyangium</taxon>
    </lineage>
</organism>
<evidence type="ECO:0000256" key="1">
    <source>
        <dbReference type="SAM" id="MobiDB-lite"/>
    </source>
</evidence>
<proteinExistence type="predicted"/>
<dbReference type="EMBL" id="JAQNDO010000001">
    <property type="protein sequence ID" value="MDC0748258.1"/>
    <property type="molecule type" value="Genomic_DNA"/>
</dbReference>
<sequence length="144" mass="14066">MRNVRSICAALALALVACAGAAEPGPETTTPPPSGEPTAEPGVSGGGGPGAAVSSPVASSPPSGAAPGPFVCSLPAPVKSDDACTKDADCAPSVPCHARACVAASRAEPRKPDTVCSMMADCQSADVNPCMCYEGRCALVPKAN</sequence>
<dbReference type="PROSITE" id="PS51257">
    <property type="entry name" value="PROKAR_LIPOPROTEIN"/>
    <property type="match status" value="1"/>
</dbReference>
<reference evidence="3 4" key="1">
    <citation type="submission" date="2022-11" db="EMBL/GenBank/DDBJ databases">
        <title>Minimal conservation of predation-associated metabolite biosynthetic gene clusters underscores biosynthetic potential of Myxococcota including descriptions for ten novel species: Archangium lansinium sp. nov., Myxococcus landrumus sp. nov., Nannocystis bai.</title>
        <authorList>
            <person name="Ahearne A."/>
            <person name="Stevens C."/>
            <person name="Dowd S."/>
        </authorList>
    </citation>
    <scope>NUCLEOTIDE SEQUENCE [LARGE SCALE GENOMIC DNA]</scope>
    <source>
        <strain evidence="3 4">RJM3</strain>
    </source>
</reference>
<accession>A0ABT5F2E7</accession>
<dbReference type="RefSeq" id="WP_271927119.1">
    <property type="nucleotide sequence ID" value="NZ_JAQNDO010000001.1"/>
</dbReference>
<name>A0ABT5F2E7_9BACT</name>
<feature type="region of interest" description="Disordered" evidence="1">
    <location>
        <begin position="23"/>
        <end position="65"/>
    </location>
</feature>
<evidence type="ECO:0000256" key="2">
    <source>
        <dbReference type="SAM" id="SignalP"/>
    </source>
</evidence>
<evidence type="ECO:0000313" key="4">
    <source>
        <dbReference type="Proteomes" id="UP001221411"/>
    </source>
</evidence>
<dbReference type="Proteomes" id="UP001221411">
    <property type="component" value="Unassembled WGS sequence"/>
</dbReference>
<evidence type="ECO:0000313" key="3">
    <source>
        <dbReference type="EMBL" id="MDC0748258.1"/>
    </source>
</evidence>
<keyword evidence="4" id="KW-1185">Reference proteome</keyword>
<feature type="chain" id="PRO_5047098247" evidence="2">
    <location>
        <begin position="22"/>
        <end position="144"/>
    </location>
</feature>
<keyword evidence="2" id="KW-0732">Signal</keyword>
<protein>
    <submittedName>
        <fullName evidence="3">Uncharacterized protein</fullName>
    </submittedName>
</protein>
<feature type="signal peptide" evidence="2">
    <location>
        <begin position="1"/>
        <end position="21"/>
    </location>
</feature>
<feature type="compositionally biased region" description="Low complexity" evidence="1">
    <location>
        <begin position="51"/>
        <end position="65"/>
    </location>
</feature>
<comment type="caution">
    <text evidence="3">The sequence shown here is derived from an EMBL/GenBank/DDBJ whole genome shotgun (WGS) entry which is preliminary data.</text>
</comment>
<gene>
    <name evidence="3" type="ORF">POL67_43425</name>
</gene>